<dbReference type="InterPro" id="IPR032710">
    <property type="entry name" value="NTF2-like_dom_sf"/>
</dbReference>
<sequence length="122" mass="14142">MSSVEDEIRRVEERLRIAQLHCDPKVLDQLLDERMLLLSDGQPYFAKARIMEMYAPHAGPHLKSIHWRDSKIINFGTAAIVICRGEYISDQFNISLEFMRFWLHKGGQWKLIAGTISQPTTD</sequence>
<dbReference type="EnsemblBacteria" id="ABF39722">
    <property type="protein sequence ID" value="ABF39722"/>
    <property type="gene ID" value="Acid345_0717"/>
</dbReference>
<dbReference type="SUPFAM" id="SSF54427">
    <property type="entry name" value="NTF2-like"/>
    <property type="match status" value="1"/>
</dbReference>
<gene>
    <name evidence="2" type="ordered locus">Acid345_0717</name>
</gene>
<dbReference type="Pfam" id="PF14534">
    <property type="entry name" value="DUF4440"/>
    <property type="match status" value="1"/>
</dbReference>
<proteinExistence type="predicted"/>
<dbReference type="KEGG" id="aba:Acid345_0717"/>
<name>Q1ITS8_KORVE</name>
<reference evidence="2 3" key="1">
    <citation type="journal article" date="2009" name="Appl. Environ. Microbiol.">
        <title>Three genomes from the phylum Acidobacteria provide insight into the lifestyles of these microorganisms in soils.</title>
        <authorList>
            <person name="Ward N.L."/>
            <person name="Challacombe J.F."/>
            <person name="Janssen P.H."/>
            <person name="Henrissat B."/>
            <person name="Coutinho P.M."/>
            <person name="Wu M."/>
            <person name="Xie G."/>
            <person name="Haft D.H."/>
            <person name="Sait M."/>
            <person name="Badger J."/>
            <person name="Barabote R.D."/>
            <person name="Bradley B."/>
            <person name="Brettin T.S."/>
            <person name="Brinkac L.M."/>
            <person name="Bruce D."/>
            <person name="Creasy T."/>
            <person name="Daugherty S.C."/>
            <person name="Davidsen T.M."/>
            <person name="DeBoy R.T."/>
            <person name="Detter J.C."/>
            <person name="Dodson R.J."/>
            <person name="Durkin A.S."/>
            <person name="Ganapathy A."/>
            <person name="Gwinn-Giglio M."/>
            <person name="Han C.S."/>
            <person name="Khouri H."/>
            <person name="Kiss H."/>
            <person name="Kothari S.P."/>
            <person name="Madupu R."/>
            <person name="Nelson K.E."/>
            <person name="Nelson W.C."/>
            <person name="Paulsen I."/>
            <person name="Penn K."/>
            <person name="Ren Q."/>
            <person name="Rosovitz M.J."/>
            <person name="Selengut J.D."/>
            <person name="Shrivastava S."/>
            <person name="Sullivan S.A."/>
            <person name="Tapia R."/>
            <person name="Thompson L.S."/>
            <person name="Watkins K.L."/>
            <person name="Yang Q."/>
            <person name="Yu C."/>
            <person name="Zafar N."/>
            <person name="Zhou L."/>
            <person name="Kuske C.R."/>
        </authorList>
    </citation>
    <scope>NUCLEOTIDE SEQUENCE [LARGE SCALE GENOMIC DNA]</scope>
    <source>
        <strain evidence="2 3">Ellin345</strain>
    </source>
</reference>
<dbReference type="EMBL" id="CP000360">
    <property type="protein sequence ID" value="ABF39722.1"/>
    <property type="molecule type" value="Genomic_DNA"/>
</dbReference>
<dbReference type="AlphaFoldDB" id="Q1ITS8"/>
<organism evidence="2 3">
    <name type="scientific">Koribacter versatilis (strain Ellin345)</name>
    <dbReference type="NCBI Taxonomy" id="204669"/>
    <lineage>
        <taxon>Bacteria</taxon>
        <taxon>Pseudomonadati</taxon>
        <taxon>Acidobacteriota</taxon>
        <taxon>Terriglobia</taxon>
        <taxon>Terriglobales</taxon>
        <taxon>Candidatus Korobacteraceae</taxon>
        <taxon>Candidatus Korobacter</taxon>
    </lineage>
</organism>
<feature type="domain" description="DUF4440" evidence="1">
    <location>
        <begin position="8"/>
        <end position="111"/>
    </location>
</feature>
<dbReference type="HOGENOM" id="CLU_141608_2_0_0"/>
<evidence type="ECO:0000313" key="2">
    <source>
        <dbReference type="EMBL" id="ABF39722.1"/>
    </source>
</evidence>
<keyword evidence="3" id="KW-1185">Reference proteome</keyword>
<accession>Q1ITS8</accession>
<evidence type="ECO:0000259" key="1">
    <source>
        <dbReference type="Pfam" id="PF14534"/>
    </source>
</evidence>
<evidence type="ECO:0000313" key="3">
    <source>
        <dbReference type="Proteomes" id="UP000002432"/>
    </source>
</evidence>
<dbReference type="InterPro" id="IPR027843">
    <property type="entry name" value="DUF4440"/>
</dbReference>
<protein>
    <recommendedName>
        <fullName evidence="1">DUF4440 domain-containing protein</fullName>
    </recommendedName>
</protein>
<dbReference type="Proteomes" id="UP000002432">
    <property type="component" value="Chromosome"/>
</dbReference>
<dbReference type="Gene3D" id="3.10.450.50">
    <property type="match status" value="1"/>
</dbReference>